<comment type="caution">
    <text evidence="11">The sequence shown here is derived from an EMBL/GenBank/DDBJ whole genome shotgun (WGS) entry which is preliminary data.</text>
</comment>
<dbReference type="GO" id="GO:0050660">
    <property type="term" value="F:flavin adenine dinucleotide binding"/>
    <property type="evidence" value="ECO:0007669"/>
    <property type="project" value="TreeGrafter"/>
</dbReference>
<evidence type="ECO:0000313" key="11">
    <source>
        <dbReference type="EMBL" id="MBO0931957.1"/>
    </source>
</evidence>
<dbReference type="GO" id="GO:0016491">
    <property type="term" value="F:oxidoreductase activity"/>
    <property type="evidence" value="ECO:0007669"/>
    <property type="project" value="UniProtKB-KW"/>
</dbReference>
<dbReference type="InterPro" id="IPR017927">
    <property type="entry name" value="FAD-bd_FR_type"/>
</dbReference>
<reference evidence="11 12" key="1">
    <citation type="submission" date="2021-03" db="EMBL/GenBank/DDBJ databases">
        <title>Fibrella sp. HMF5036 genome sequencing and assembly.</title>
        <authorList>
            <person name="Kang H."/>
            <person name="Kim H."/>
            <person name="Bae S."/>
            <person name="Joh K."/>
        </authorList>
    </citation>
    <scope>NUCLEOTIDE SEQUENCE [LARGE SCALE GENOMIC DNA]</scope>
    <source>
        <strain evidence="11 12">HMF5036</strain>
    </source>
</reference>
<dbReference type="GO" id="GO:0005506">
    <property type="term" value="F:iron ion binding"/>
    <property type="evidence" value="ECO:0007669"/>
    <property type="project" value="InterPro"/>
</dbReference>
<dbReference type="SUPFAM" id="SSF52343">
    <property type="entry name" value="Ferredoxin reductase-like, C-terminal NADP-linked domain"/>
    <property type="match status" value="1"/>
</dbReference>
<feature type="transmembrane region" description="Helical" evidence="9">
    <location>
        <begin position="54"/>
        <end position="75"/>
    </location>
</feature>
<accession>A0A939JWI7</accession>
<dbReference type="InterPro" id="IPR039261">
    <property type="entry name" value="FNR_nucleotide-bd"/>
</dbReference>
<dbReference type="InterPro" id="IPR001433">
    <property type="entry name" value="OxRdtase_FAD/NAD-bd"/>
</dbReference>
<evidence type="ECO:0000256" key="6">
    <source>
        <dbReference type="ARBA" id="ARBA00023002"/>
    </source>
</evidence>
<dbReference type="EMBL" id="JAFMYU010000009">
    <property type="protein sequence ID" value="MBO0931957.1"/>
    <property type="molecule type" value="Genomic_DNA"/>
</dbReference>
<keyword evidence="3" id="KW-0001">2Fe-2S</keyword>
<keyword evidence="4" id="KW-0479">Metal-binding</keyword>
<feature type="transmembrane region" description="Helical" evidence="9">
    <location>
        <begin position="95"/>
        <end position="113"/>
    </location>
</feature>
<dbReference type="InterPro" id="IPR017938">
    <property type="entry name" value="Riboflavin_synthase-like_b-brl"/>
</dbReference>
<dbReference type="PANTHER" id="PTHR47354:SF8">
    <property type="entry name" value="1,2-PHENYLACETYL-COA EPOXIDASE, SUBUNIT E"/>
    <property type="match status" value="1"/>
</dbReference>
<dbReference type="Pfam" id="PF00175">
    <property type="entry name" value="NAD_binding_1"/>
    <property type="match status" value="1"/>
</dbReference>
<keyword evidence="6" id="KW-0560">Oxidoreductase</keyword>
<evidence type="ECO:0000313" key="12">
    <source>
        <dbReference type="Proteomes" id="UP000664795"/>
    </source>
</evidence>
<evidence type="ECO:0000256" key="8">
    <source>
        <dbReference type="ARBA" id="ARBA00023014"/>
    </source>
</evidence>
<evidence type="ECO:0000256" key="2">
    <source>
        <dbReference type="ARBA" id="ARBA00022630"/>
    </source>
</evidence>
<dbReference type="Proteomes" id="UP000664795">
    <property type="component" value="Unassembled WGS sequence"/>
</dbReference>
<gene>
    <name evidence="11" type="ORF">J2I48_13185</name>
</gene>
<evidence type="ECO:0000256" key="4">
    <source>
        <dbReference type="ARBA" id="ARBA00022723"/>
    </source>
</evidence>
<dbReference type="InterPro" id="IPR008333">
    <property type="entry name" value="Cbr1-like_FAD-bd_dom"/>
</dbReference>
<dbReference type="InterPro" id="IPR050415">
    <property type="entry name" value="MRET"/>
</dbReference>
<keyword evidence="9" id="KW-1133">Transmembrane helix</keyword>
<keyword evidence="8" id="KW-0411">Iron-sulfur</keyword>
<proteinExistence type="predicted"/>
<feature type="domain" description="FAD-binding FR-type" evidence="10">
    <location>
        <begin position="256"/>
        <end position="357"/>
    </location>
</feature>
<dbReference type="Gene3D" id="3.40.50.80">
    <property type="entry name" value="Nucleotide-binding domain of ferredoxin-NADP reductase (FNR) module"/>
    <property type="match status" value="1"/>
</dbReference>
<dbReference type="Pfam" id="PF00970">
    <property type="entry name" value="FAD_binding_6"/>
    <property type="match status" value="1"/>
</dbReference>
<dbReference type="InterPro" id="IPR006694">
    <property type="entry name" value="Fatty_acid_hydroxylase"/>
</dbReference>
<feature type="transmembrane region" description="Helical" evidence="9">
    <location>
        <begin position="149"/>
        <end position="172"/>
    </location>
</feature>
<sequence>MLDFLKSYLGSLAASLAVMGAAYFFVWFLFRKQLKNRKIQLSKRAGWPQIREEILHALLVVLGSAAFASIIFSLRDQGLTKFYIETGKYGIGYEILTVVVMVLLSDTWFYWFHRWMHHPRVYKYVHALHHKSLDVNPFTSNSFHVVEAVWLNVWVLPFVMLVPVSAGALGVVQALGLFNNLKSHLGYELFPGFFRVFPFNMLVTATNHSLHHTQYNGNYGLFFRFWDIVCGTEFNATTTLFNDIHHRKNEKVVDNTHYKPLTISKLKKETADSISVYFTPTDNQFYRYRAGQYLTLRVKIDGRTYDRCFSLSSTPQLDAFLRITVKRNGPVSHYFLNRAKPGDVVASLYPVGDFVVKPSPVGAKKYVMIAGGSGITALFSLLRQVLHTEPQSLITLLYANKSADSIIFKQALDKLAKSHKNLTYSDFLSGQKRISIDDLRPDTDADFYICGPDALKAGMMANLAELKIDKAKIQVEHYVDGYVPWFGLV</sequence>
<dbReference type="RefSeq" id="WP_207335925.1">
    <property type="nucleotide sequence ID" value="NZ_JAFMYU010000009.1"/>
</dbReference>
<keyword evidence="2" id="KW-0285">Flavoprotein</keyword>
<dbReference type="SUPFAM" id="SSF63380">
    <property type="entry name" value="Riboflavin synthase domain-like"/>
    <property type="match status" value="1"/>
</dbReference>
<comment type="cofactor">
    <cofactor evidence="1">
        <name>FAD</name>
        <dbReference type="ChEBI" id="CHEBI:57692"/>
    </cofactor>
</comment>
<evidence type="ECO:0000259" key="10">
    <source>
        <dbReference type="PROSITE" id="PS51384"/>
    </source>
</evidence>
<feature type="transmembrane region" description="Helical" evidence="9">
    <location>
        <begin position="12"/>
        <end position="30"/>
    </location>
</feature>
<evidence type="ECO:0000256" key="5">
    <source>
        <dbReference type="ARBA" id="ARBA00022827"/>
    </source>
</evidence>
<keyword evidence="7" id="KW-0408">Iron</keyword>
<dbReference type="Gene3D" id="2.40.30.10">
    <property type="entry name" value="Translation factors"/>
    <property type="match status" value="1"/>
</dbReference>
<name>A0A939JWI7_9BACT</name>
<dbReference type="PANTHER" id="PTHR47354">
    <property type="entry name" value="NADH OXIDOREDUCTASE HCR"/>
    <property type="match status" value="1"/>
</dbReference>
<dbReference type="AlphaFoldDB" id="A0A939JWI7"/>
<keyword evidence="5" id="KW-0274">FAD</keyword>
<organism evidence="11 12">
    <name type="scientific">Fibrella aquatilis</name>
    <dbReference type="NCBI Taxonomy" id="2817059"/>
    <lineage>
        <taxon>Bacteria</taxon>
        <taxon>Pseudomonadati</taxon>
        <taxon>Bacteroidota</taxon>
        <taxon>Cytophagia</taxon>
        <taxon>Cytophagales</taxon>
        <taxon>Spirosomataceae</taxon>
        <taxon>Fibrella</taxon>
    </lineage>
</organism>
<dbReference type="Pfam" id="PF04116">
    <property type="entry name" value="FA_hydroxylase"/>
    <property type="match status" value="1"/>
</dbReference>
<dbReference type="PROSITE" id="PS51384">
    <property type="entry name" value="FAD_FR"/>
    <property type="match status" value="1"/>
</dbReference>
<evidence type="ECO:0000256" key="9">
    <source>
        <dbReference type="SAM" id="Phobius"/>
    </source>
</evidence>
<dbReference type="GO" id="GO:0051537">
    <property type="term" value="F:2 iron, 2 sulfur cluster binding"/>
    <property type="evidence" value="ECO:0007669"/>
    <property type="project" value="UniProtKB-KW"/>
</dbReference>
<keyword evidence="9" id="KW-0812">Transmembrane</keyword>
<dbReference type="GO" id="GO:0008610">
    <property type="term" value="P:lipid biosynthetic process"/>
    <property type="evidence" value="ECO:0007669"/>
    <property type="project" value="InterPro"/>
</dbReference>
<evidence type="ECO:0000256" key="1">
    <source>
        <dbReference type="ARBA" id="ARBA00001974"/>
    </source>
</evidence>
<protein>
    <submittedName>
        <fullName evidence="11">Sterol desaturase family protein</fullName>
    </submittedName>
</protein>
<keyword evidence="12" id="KW-1185">Reference proteome</keyword>
<keyword evidence="9" id="KW-0472">Membrane</keyword>
<evidence type="ECO:0000256" key="7">
    <source>
        <dbReference type="ARBA" id="ARBA00023004"/>
    </source>
</evidence>
<evidence type="ECO:0000256" key="3">
    <source>
        <dbReference type="ARBA" id="ARBA00022714"/>
    </source>
</evidence>